<evidence type="ECO:0000313" key="12">
    <source>
        <dbReference type="EMBL" id="CAG5035496.1"/>
    </source>
</evidence>
<evidence type="ECO:0000256" key="2">
    <source>
        <dbReference type="ARBA" id="ARBA00022525"/>
    </source>
</evidence>
<name>A0A8S3XRR2_PARAO</name>
<reference evidence="12" key="1">
    <citation type="submission" date="2021-04" db="EMBL/GenBank/DDBJ databases">
        <authorList>
            <person name="Tunstrom K."/>
        </authorList>
    </citation>
    <scope>NUCLEOTIDE SEQUENCE</scope>
</reference>
<dbReference type="PANTHER" id="PTHR24276:SF96">
    <property type="entry name" value="PEPTIDASE S1 DOMAIN-CONTAINING PROTEIN"/>
    <property type="match status" value="1"/>
</dbReference>
<dbReference type="CDD" id="cd00190">
    <property type="entry name" value="Tryp_SPc"/>
    <property type="match status" value="1"/>
</dbReference>
<proteinExistence type="predicted"/>
<sequence>MHTSILISILCIISGIHGYILPVDDFYLQNPRIVGGENAPEGGIPYQASLRSMLNAHFCGGSILSSRWILTAAHCTVGKTNRTMIVVVGTNSLLAGGDEYSVEDILIHEQYNGNFIYNDVSLIKVSVDIQFSDRVQPIQLPDTNTESGAELLLSGWGRLSYPGVLPVQLQMINLVSLSVEECQDKYQGINPVYETQICSLTKRGEGACHGDSGGPLVEDGKVVGIVSWGMPCARGYPDVYTRVYSFKNWIENKMSEEATTYDMTKLKIIN</sequence>
<dbReference type="PROSITE" id="PS50240">
    <property type="entry name" value="TRYPSIN_DOM"/>
    <property type="match status" value="1"/>
</dbReference>
<dbReference type="Proteomes" id="UP000691718">
    <property type="component" value="Unassembled WGS sequence"/>
</dbReference>
<keyword evidence="5 9" id="KW-0720">Serine protease</keyword>
<dbReference type="GO" id="GO:0005576">
    <property type="term" value="C:extracellular region"/>
    <property type="evidence" value="ECO:0007669"/>
    <property type="project" value="UniProtKB-SubCell"/>
</dbReference>
<keyword evidence="4 9" id="KW-0378">Hydrolase</keyword>
<dbReference type="SMART" id="SM00020">
    <property type="entry name" value="Tryp_SPc"/>
    <property type="match status" value="1"/>
</dbReference>
<dbReference type="InterPro" id="IPR050430">
    <property type="entry name" value="Peptidase_S1"/>
</dbReference>
<evidence type="ECO:0000256" key="8">
    <source>
        <dbReference type="ARBA" id="ARBA00038868"/>
    </source>
</evidence>
<evidence type="ECO:0000256" key="6">
    <source>
        <dbReference type="ARBA" id="ARBA00023157"/>
    </source>
</evidence>
<feature type="domain" description="Peptidase S1" evidence="11">
    <location>
        <begin position="33"/>
        <end position="255"/>
    </location>
</feature>
<evidence type="ECO:0000256" key="3">
    <source>
        <dbReference type="ARBA" id="ARBA00022670"/>
    </source>
</evidence>
<dbReference type="InterPro" id="IPR033116">
    <property type="entry name" value="TRYPSIN_SER"/>
</dbReference>
<dbReference type="InterPro" id="IPR018114">
    <property type="entry name" value="TRYPSIN_HIS"/>
</dbReference>
<dbReference type="PROSITE" id="PS00134">
    <property type="entry name" value="TRYPSIN_HIS"/>
    <property type="match status" value="1"/>
</dbReference>
<dbReference type="FunFam" id="2.40.10.10:FF:000047">
    <property type="entry name" value="Trypsin eta"/>
    <property type="match status" value="1"/>
</dbReference>
<keyword evidence="2" id="KW-0964">Secreted</keyword>
<evidence type="ECO:0000256" key="10">
    <source>
        <dbReference type="SAM" id="SignalP"/>
    </source>
</evidence>
<evidence type="ECO:0000256" key="9">
    <source>
        <dbReference type="RuleBase" id="RU363034"/>
    </source>
</evidence>
<protein>
    <recommendedName>
        <fullName evidence="8">trypsin</fullName>
        <ecNumber evidence="8">3.4.21.4</ecNumber>
    </recommendedName>
</protein>
<comment type="subcellular location">
    <subcellularLocation>
        <location evidence="1">Secreted</location>
    </subcellularLocation>
</comment>
<keyword evidence="6" id="KW-1015">Disulfide bond</keyword>
<keyword evidence="10" id="KW-0732">Signal</keyword>
<feature type="signal peptide" evidence="10">
    <location>
        <begin position="1"/>
        <end position="18"/>
    </location>
</feature>
<keyword evidence="3 9" id="KW-0645">Protease</keyword>
<accession>A0A8S3XRR2</accession>
<dbReference type="GO" id="GO:0004252">
    <property type="term" value="F:serine-type endopeptidase activity"/>
    <property type="evidence" value="ECO:0007669"/>
    <property type="project" value="UniProtKB-EC"/>
</dbReference>
<organism evidence="12 13">
    <name type="scientific">Parnassius apollo</name>
    <name type="common">Apollo butterfly</name>
    <name type="synonym">Papilio apollo</name>
    <dbReference type="NCBI Taxonomy" id="110799"/>
    <lineage>
        <taxon>Eukaryota</taxon>
        <taxon>Metazoa</taxon>
        <taxon>Ecdysozoa</taxon>
        <taxon>Arthropoda</taxon>
        <taxon>Hexapoda</taxon>
        <taxon>Insecta</taxon>
        <taxon>Pterygota</taxon>
        <taxon>Neoptera</taxon>
        <taxon>Endopterygota</taxon>
        <taxon>Lepidoptera</taxon>
        <taxon>Glossata</taxon>
        <taxon>Ditrysia</taxon>
        <taxon>Papilionoidea</taxon>
        <taxon>Papilionidae</taxon>
        <taxon>Parnassiinae</taxon>
        <taxon>Parnassini</taxon>
        <taxon>Parnassius</taxon>
        <taxon>Parnassius</taxon>
    </lineage>
</organism>
<dbReference type="Pfam" id="PF00089">
    <property type="entry name" value="Trypsin"/>
    <property type="match status" value="1"/>
</dbReference>
<dbReference type="PROSITE" id="PS00135">
    <property type="entry name" value="TRYPSIN_SER"/>
    <property type="match status" value="1"/>
</dbReference>
<feature type="chain" id="PRO_5035894543" description="trypsin" evidence="10">
    <location>
        <begin position="19"/>
        <end position="270"/>
    </location>
</feature>
<comment type="caution">
    <text evidence="12">The sequence shown here is derived from an EMBL/GenBank/DDBJ whole genome shotgun (WGS) entry which is preliminary data.</text>
</comment>
<dbReference type="PANTHER" id="PTHR24276">
    <property type="entry name" value="POLYSERASE-RELATED"/>
    <property type="match status" value="1"/>
</dbReference>
<gene>
    <name evidence="12" type="ORF">PAPOLLO_LOCUS20577</name>
</gene>
<evidence type="ECO:0000256" key="5">
    <source>
        <dbReference type="ARBA" id="ARBA00022825"/>
    </source>
</evidence>
<evidence type="ECO:0000313" key="13">
    <source>
        <dbReference type="Proteomes" id="UP000691718"/>
    </source>
</evidence>
<dbReference type="GO" id="GO:0016485">
    <property type="term" value="P:protein processing"/>
    <property type="evidence" value="ECO:0007669"/>
    <property type="project" value="UniProtKB-ARBA"/>
</dbReference>
<keyword evidence="13" id="KW-1185">Reference proteome</keyword>
<comment type="catalytic activity">
    <reaction evidence="7">
        <text>Preferential cleavage: Arg-|-Xaa, Lys-|-Xaa.</text>
        <dbReference type="EC" id="3.4.21.4"/>
    </reaction>
</comment>
<evidence type="ECO:0000256" key="4">
    <source>
        <dbReference type="ARBA" id="ARBA00022801"/>
    </source>
</evidence>
<evidence type="ECO:0000256" key="7">
    <source>
        <dbReference type="ARBA" id="ARBA00036320"/>
    </source>
</evidence>
<dbReference type="EMBL" id="CAJQZP010001271">
    <property type="protein sequence ID" value="CAG5035496.1"/>
    <property type="molecule type" value="Genomic_DNA"/>
</dbReference>
<evidence type="ECO:0000259" key="11">
    <source>
        <dbReference type="PROSITE" id="PS50240"/>
    </source>
</evidence>
<dbReference type="OrthoDB" id="60866at2759"/>
<dbReference type="EC" id="3.4.21.4" evidence="8"/>
<evidence type="ECO:0000256" key="1">
    <source>
        <dbReference type="ARBA" id="ARBA00004613"/>
    </source>
</evidence>
<dbReference type="InterPro" id="IPR001254">
    <property type="entry name" value="Trypsin_dom"/>
</dbReference>
<dbReference type="AlphaFoldDB" id="A0A8S3XRR2"/>